<feature type="domain" description="Glycosyl hydrolase family 13 catalytic" evidence="7">
    <location>
        <begin position="13"/>
        <end position="418"/>
    </location>
</feature>
<dbReference type="GO" id="GO:0043169">
    <property type="term" value="F:cation binding"/>
    <property type="evidence" value="ECO:0007669"/>
    <property type="project" value="InterPro"/>
</dbReference>
<evidence type="ECO:0000256" key="6">
    <source>
        <dbReference type="RuleBase" id="RU361134"/>
    </source>
</evidence>
<accession>A0A0U1NVE4</accession>
<evidence type="ECO:0000256" key="1">
    <source>
        <dbReference type="ARBA" id="ARBA00004496"/>
    </source>
</evidence>
<sequence>MKKLWWKEAVAYQIYPRSFMDSNGDGIGDIKGIISKLDYIKELGIDVIWVCPMFQSPNDDNGYDISNYQEIMAEFGTMADFDLLLEETHRRGMKLILDLVINHSSDEHPWFIESRSSKDNPKRDWYIWRDGKDGNEPNNWESIFGGSAWEYDKKTDQYFMHIFSRKQPDLNWENEEVRKALYGMINWWLDKGIDGFRVDAISHIKKEAGLQDMPNPKGLSYVSCFKKMMNVEGIHPFLQELKEETFAKYDIMTVGEANGVTVDDAEDLEQWVGEKQGKFNMVFQFEHLNLWDAEKKKVLDIVELKDVLSRWQKGLEGKGWNALFIENHDKARVVSTWGNDKEYWRESATAFGTMYFLMQGTPFIYQGQEIGMTNVQFNSIDDYDDVSAKNMYHLKRAAGVSHNEIMEIIWASGRDNSRTPMQWSSEENAGFTSGKPWLKLNPNYMEINVRVQQNDASSILNFYKKMIQLKKANEVFTYGTYDLLLKDDPQIFAYTRTFESEKVLVVANLSVQPAELKMGQEETLRYNQLLLQNYEVPMHEPLKQVSLKPYETRVYRL</sequence>
<organism evidence="8 9">
    <name type="scientific">Neobacillus massiliamazoniensis</name>
    <dbReference type="NCBI Taxonomy" id="1499688"/>
    <lineage>
        <taxon>Bacteria</taxon>
        <taxon>Bacillati</taxon>
        <taxon>Bacillota</taxon>
        <taxon>Bacilli</taxon>
        <taxon>Bacillales</taxon>
        <taxon>Bacillaceae</taxon>
        <taxon>Neobacillus</taxon>
    </lineage>
</organism>
<comment type="catalytic activity">
    <reaction evidence="6">
        <text>Endohydrolysis of (1-&gt;4)-alpha-D-glucosidic linkages in polysaccharides containing three or more (1-&gt;4)-alpha-linked D-glucose units.</text>
        <dbReference type="EC" id="3.2.1.1"/>
    </reaction>
</comment>
<dbReference type="Pfam" id="PF16657">
    <property type="entry name" value="Malt_amylase_C"/>
    <property type="match status" value="1"/>
</dbReference>
<gene>
    <name evidence="8" type="ORF">BN000_01931</name>
</gene>
<dbReference type="EC" id="3.2.1.1" evidence="6"/>
<keyword evidence="9" id="KW-1185">Reference proteome</keyword>
<dbReference type="STRING" id="1499688.BN000_01931"/>
<dbReference type="RefSeq" id="WP_090633684.1">
    <property type="nucleotide sequence ID" value="NZ_CVRB01000002.1"/>
</dbReference>
<evidence type="ECO:0000256" key="5">
    <source>
        <dbReference type="RuleBase" id="RU003615"/>
    </source>
</evidence>
<dbReference type="InterPro" id="IPR045857">
    <property type="entry name" value="O16G_dom_2"/>
</dbReference>
<dbReference type="Gene3D" id="3.20.20.80">
    <property type="entry name" value="Glycosidases"/>
    <property type="match status" value="2"/>
</dbReference>
<keyword evidence="6" id="KW-0119">Carbohydrate metabolism</keyword>
<evidence type="ECO:0000256" key="3">
    <source>
        <dbReference type="ARBA" id="ARBA00022801"/>
    </source>
</evidence>
<evidence type="ECO:0000256" key="4">
    <source>
        <dbReference type="ARBA" id="ARBA00023295"/>
    </source>
</evidence>
<dbReference type="Gene3D" id="3.90.400.10">
    <property type="entry name" value="Oligo-1,6-glucosidase, Domain 2"/>
    <property type="match status" value="1"/>
</dbReference>
<dbReference type="AlphaFoldDB" id="A0A0U1NVE4"/>
<dbReference type="SUPFAM" id="SSF51445">
    <property type="entry name" value="(Trans)glycosidases"/>
    <property type="match status" value="1"/>
</dbReference>
<dbReference type="FunFam" id="3.90.400.10:FF:000002">
    <property type="entry name" value="Sucrose isomerase"/>
    <property type="match status" value="1"/>
</dbReference>
<name>A0A0U1NVE4_9BACI</name>
<dbReference type="Gene3D" id="2.60.40.1180">
    <property type="entry name" value="Golgi alpha-mannosidase II"/>
    <property type="match status" value="1"/>
</dbReference>
<keyword evidence="3 6" id="KW-0378">Hydrolase</keyword>
<keyword evidence="4 6" id="KW-0326">Glycosidase</keyword>
<dbReference type="InterPro" id="IPR006046">
    <property type="entry name" value="Alpha_amylase"/>
</dbReference>
<dbReference type="CDD" id="cd11333">
    <property type="entry name" value="AmyAc_SI_OligoGlu_DGase"/>
    <property type="match status" value="1"/>
</dbReference>
<dbReference type="PRINTS" id="PR00110">
    <property type="entry name" value="ALPHAAMYLASE"/>
</dbReference>
<dbReference type="FunFam" id="3.20.20.80:FF:000064">
    <property type="entry name" value="Oligo-1,6-glucosidase"/>
    <property type="match status" value="2"/>
</dbReference>
<dbReference type="GO" id="GO:0004556">
    <property type="term" value="F:alpha-amylase activity"/>
    <property type="evidence" value="ECO:0007669"/>
    <property type="project" value="UniProtKB-UniRule"/>
</dbReference>
<dbReference type="Proteomes" id="UP000199087">
    <property type="component" value="Unassembled WGS sequence"/>
</dbReference>
<comment type="subcellular location">
    <subcellularLocation>
        <location evidence="1">Cytoplasm</location>
    </subcellularLocation>
</comment>
<dbReference type="EMBL" id="CVRB01000002">
    <property type="protein sequence ID" value="CRK82011.1"/>
    <property type="molecule type" value="Genomic_DNA"/>
</dbReference>
<dbReference type="InterPro" id="IPR006047">
    <property type="entry name" value="GH13_cat_dom"/>
</dbReference>
<comment type="similarity">
    <text evidence="2 5">Belongs to the glycosyl hydrolase 13 family.</text>
</comment>
<evidence type="ECO:0000256" key="2">
    <source>
        <dbReference type="ARBA" id="ARBA00008061"/>
    </source>
</evidence>
<evidence type="ECO:0000313" key="9">
    <source>
        <dbReference type="Proteomes" id="UP000199087"/>
    </source>
</evidence>
<dbReference type="FunFam" id="2.60.40.1180:FF:000007">
    <property type="entry name" value="Sucrose isomerase"/>
    <property type="match status" value="1"/>
</dbReference>
<dbReference type="NCBIfam" id="NF008183">
    <property type="entry name" value="PRK10933.1"/>
    <property type="match status" value="1"/>
</dbReference>
<dbReference type="SUPFAM" id="SSF51011">
    <property type="entry name" value="Glycosyl hydrolase domain"/>
    <property type="match status" value="1"/>
</dbReference>
<dbReference type="InterPro" id="IPR013780">
    <property type="entry name" value="Glyco_hydro_b"/>
</dbReference>
<dbReference type="OrthoDB" id="9805159at2"/>
<dbReference type="PANTHER" id="PTHR10357">
    <property type="entry name" value="ALPHA-AMYLASE FAMILY MEMBER"/>
    <property type="match status" value="1"/>
</dbReference>
<protein>
    <recommendedName>
        <fullName evidence="6">Alpha-amylase</fullName>
        <ecNumber evidence="6">3.2.1.1</ecNumber>
    </recommendedName>
</protein>
<dbReference type="InterPro" id="IPR017853">
    <property type="entry name" value="GH"/>
</dbReference>
<evidence type="ECO:0000313" key="8">
    <source>
        <dbReference type="EMBL" id="CRK82011.1"/>
    </source>
</evidence>
<dbReference type="PANTHER" id="PTHR10357:SF178">
    <property type="entry name" value="OLIGO-1,6-GLUCOSIDASE 3-RELATED"/>
    <property type="match status" value="1"/>
</dbReference>
<reference evidence="9" key="1">
    <citation type="submission" date="2015-05" db="EMBL/GenBank/DDBJ databases">
        <authorList>
            <person name="Urmite Genomes"/>
        </authorList>
    </citation>
    <scope>NUCLEOTIDE SEQUENCE [LARGE SCALE GENOMIC DNA]</scope>
    <source>
        <strain evidence="9">LF1</strain>
    </source>
</reference>
<dbReference type="SMART" id="SM00642">
    <property type="entry name" value="Aamy"/>
    <property type="match status" value="1"/>
</dbReference>
<dbReference type="InterPro" id="IPR032091">
    <property type="entry name" value="Malt_amylase-like_C"/>
</dbReference>
<dbReference type="GO" id="GO:0009313">
    <property type="term" value="P:oligosaccharide catabolic process"/>
    <property type="evidence" value="ECO:0007669"/>
    <property type="project" value="TreeGrafter"/>
</dbReference>
<proteinExistence type="inferred from homology"/>
<dbReference type="Pfam" id="PF00128">
    <property type="entry name" value="Alpha-amylase"/>
    <property type="match status" value="1"/>
</dbReference>
<dbReference type="GO" id="GO:0005737">
    <property type="term" value="C:cytoplasm"/>
    <property type="evidence" value="ECO:0007669"/>
    <property type="project" value="UniProtKB-SubCell"/>
</dbReference>
<evidence type="ECO:0000259" key="7">
    <source>
        <dbReference type="SMART" id="SM00642"/>
    </source>
</evidence>